<protein>
    <recommendedName>
        <fullName evidence="4">PE-PPE domain-containing protein</fullName>
    </recommendedName>
</protein>
<evidence type="ECO:0000256" key="1">
    <source>
        <dbReference type="SAM" id="MobiDB-lite"/>
    </source>
</evidence>
<feature type="region of interest" description="Disordered" evidence="1">
    <location>
        <begin position="227"/>
        <end position="283"/>
    </location>
</feature>
<proteinExistence type="predicted"/>
<feature type="compositionally biased region" description="Polar residues" evidence="1">
    <location>
        <begin position="272"/>
        <end position="283"/>
    </location>
</feature>
<sequence length="283" mass="29076">MELAASRSMRTVAALTTVGALAMTPVVIAPPELHVSTVSATRVSTQAVQLTDAWYDLLNNTLLNVGVLGEVFLGADSAYPLPNPTIPLAPIATQLVLNPLIYTVQLITGQGAKIPAEITTHLSQLADVITLVVTQVPPIIVEQIQAPFVAVAQALQSIGNSGNLLLGLIEAPAVFLDYALNSQYGLLGGAGPVAISLIIRNLVAKALETPLPVVVLPFKKASAATLRPKAATTAAPKPAAPSGTANSARSKPKSPSSAASSKRKPAASTKANNNTGQGHSKRS</sequence>
<feature type="compositionally biased region" description="Low complexity" evidence="1">
    <location>
        <begin position="227"/>
        <end position="271"/>
    </location>
</feature>
<reference evidence="2 3" key="1">
    <citation type="submission" date="2019-05" db="EMBL/GenBank/DDBJ databases">
        <title>Mycolicibacterium sphagni ENV482 genome assembly.</title>
        <authorList>
            <person name="Chen W."/>
            <person name="Faulkner N.W."/>
            <person name="Hyman M.R."/>
        </authorList>
    </citation>
    <scope>NUCLEOTIDE SEQUENCE [LARGE SCALE GENOMIC DNA]</scope>
    <source>
        <strain evidence="2 3">ENV482</strain>
    </source>
</reference>
<name>A0ABX2JK44_9MYCO</name>
<evidence type="ECO:0000313" key="3">
    <source>
        <dbReference type="Proteomes" id="UP000708347"/>
    </source>
</evidence>
<evidence type="ECO:0008006" key="4">
    <source>
        <dbReference type="Google" id="ProtNLM"/>
    </source>
</evidence>
<dbReference type="EMBL" id="VBSB01000001">
    <property type="protein sequence ID" value="NTY58043.1"/>
    <property type="molecule type" value="Genomic_DNA"/>
</dbReference>
<dbReference type="Proteomes" id="UP000708347">
    <property type="component" value="Unassembled WGS sequence"/>
</dbReference>
<organism evidence="2 3">
    <name type="scientific">Mycolicibacterium sphagni</name>
    <dbReference type="NCBI Taxonomy" id="1786"/>
    <lineage>
        <taxon>Bacteria</taxon>
        <taxon>Bacillati</taxon>
        <taxon>Actinomycetota</taxon>
        <taxon>Actinomycetes</taxon>
        <taxon>Mycobacteriales</taxon>
        <taxon>Mycobacteriaceae</taxon>
        <taxon>Mycolicibacterium</taxon>
    </lineage>
</organism>
<keyword evidence="3" id="KW-1185">Reference proteome</keyword>
<dbReference type="RefSeq" id="WP_174396056.1">
    <property type="nucleotide sequence ID" value="NZ_VBSB01000001.1"/>
</dbReference>
<comment type="caution">
    <text evidence="2">The sequence shown here is derived from an EMBL/GenBank/DDBJ whole genome shotgun (WGS) entry which is preliminary data.</text>
</comment>
<gene>
    <name evidence="2" type="ORF">FEG63_00570</name>
</gene>
<evidence type="ECO:0000313" key="2">
    <source>
        <dbReference type="EMBL" id="NTY58043.1"/>
    </source>
</evidence>
<accession>A0ABX2JK44</accession>